<protein>
    <submittedName>
        <fullName evidence="2">Uncharacterized protein</fullName>
    </submittedName>
</protein>
<keyword evidence="3" id="KW-1185">Reference proteome</keyword>
<sequence>MGVGLLTFSVSSFEICGEARTAASSYPARNYAYGLLTECLWFFAAKCIPRIKNTKKKQEKEKQYRTRNPPIFARSCSTPLPYFLKYSAATAPDMRGIGGPRFESGDARTATATSAPTGLGRSGNAGLEAESKRAVRIACADECRGVDERGAPRRAVVVHVRDWDA</sequence>
<evidence type="ECO:0000256" key="1">
    <source>
        <dbReference type="SAM" id="MobiDB-lite"/>
    </source>
</evidence>
<dbReference type="Proteomes" id="UP001201163">
    <property type="component" value="Unassembled WGS sequence"/>
</dbReference>
<comment type="caution">
    <text evidence="2">The sequence shown here is derived from an EMBL/GenBank/DDBJ whole genome shotgun (WGS) entry which is preliminary data.</text>
</comment>
<name>A0AAD4L7K6_9AGAM</name>
<dbReference type="EMBL" id="JAKELL010000114">
    <property type="protein sequence ID" value="KAH8981526.1"/>
    <property type="molecule type" value="Genomic_DNA"/>
</dbReference>
<proteinExistence type="predicted"/>
<gene>
    <name evidence="2" type="ORF">EDB92DRAFT_177080</name>
</gene>
<accession>A0AAD4L7K6</accession>
<evidence type="ECO:0000313" key="3">
    <source>
        <dbReference type="Proteomes" id="UP001201163"/>
    </source>
</evidence>
<dbReference type="AlphaFoldDB" id="A0AAD4L7K6"/>
<reference evidence="2" key="1">
    <citation type="submission" date="2022-01" db="EMBL/GenBank/DDBJ databases">
        <title>Comparative genomics reveals a dynamic genome evolution in the ectomycorrhizal milk-cap (Lactarius) mushrooms.</title>
        <authorList>
            <consortium name="DOE Joint Genome Institute"/>
            <person name="Lebreton A."/>
            <person name="Tang N."/>
            <person name="Kuo A."/>
            <person name="LaButti K."/>
            <person name="Drula E."/>
            <person name="Barry K."/>
            <person name="Clum A."/>
            <person name="Lipzen A."/>
            <person name="Mousain D."/>
            <person name="Ng V."/>
            <person name="Wang R."/>
            <person name="Wang X."/>
            <person name="Dai Y."/>
            <person name="Henrissat B."/>
            <person name="Grigoriev I.V."/>
            <person name="Guerin-Laguette A."/>
            <person name="Yu F."/>
            <person name="Martin F.M."/>
        </authorList>
    </citation>
    <scope>NUCLEOTIDE SEQUENCE</scope>
    <source>
        <strain evidence="2">QP</strain>
    </source>
</reference>
<organism evidence="2 3">
    <name type="scientific">Lactarius akahatsu</name>
    <dbReference type="NCBI Taxonomy" id="416441"/>
    <lineage>
        <taxon>Eukaryota</taxon>
        <taxon>Fungi</taxon>
        <taxon>Dikarya</taxon>
        <taxon>Basidiomycota</taxon>
        <taxon>Agaricomycotina</taxon>
        <taxon>Agaricomycetes</taxon>
        <taxon>Russulales</taxon>
        <taxon>Russulaceae</taxon>
        <taxon>Lactarius</taxon>
    </lineage>
</organism>
<feature type="region of interest" description="Disordered" evidence="1">
    <location>
        <begin position="100"/>
        <end position="126"/>
    </location>
</feature>
<evidence type="ECO:0000313" key="2">
    <source>
        <dbReference type="EMBL" id="KAH8981526.1"/>
    </source>
</evidence>